<name>A0ABX0L0A9_9NEIS</name>
<dbReference type="RefSeq" id="WP_166451011.1">
    <property type="nucleotide sequence ID" value="NZ_JAAOMA010000004.1"/>
</dbReference>
<accession>A0ABX0L0A9</accession>
<dbReference type="EMBL" id="JAAOMA010000004">
    <property type="protein sequence ID" value="NHR04501.1"/>
    <property type="molecule type" value="Genomic_DNA"/>
</dbReference>
<protein>
    <submittedName>
        <fullName evidence="1">Uncharacterized protein</fullName>
    </submittedName>
</protein>
<organism evidence="1 2">
    <name type="scientific">Chromobacterium fluminis</name>
    <dbReference type="NCBI Taxonomy" id="3044269"/>
    <lineage>
        <taxon>Bacteria</taxon>
        <taxon>Pseudomonadati</taxon>
        <taxon>Pseudomonadota</taxon>
        <taxon>Betaproteobacteria</taxon>
        <taxon>Neisseriales</taxon>
        <taxon>Chromobacteriaceae</taxon>
        <taxon>Chromobacterium</taxon>
    </lineage>
</organism>
<evidence type="ECO:0000313" key="1">
    <source>
        <dbReference type="EMBL" id="NHR04501.1"/>
    </source>
</evidence>
<proteinExistence type="predicted"/>
<reference evidence="1 2" key="1">
    <citation type="submission" date="2020-03" db="EMBL/GenBank/DDBJ databases">
        <title>Draft genome sequence of environmentally isolated cultures.</title>
        <authorList>
            <person name="Wilson H.S."/>
            <person name="De Leon M.E."/>
        </authorList>
    </citation>
    <scope>NUCLEOTIDE SEQUENCE [LARGE SCALE GENOMIC DNA]</scope>
    <source>
        <strain evidence="1 2">HSC-31F16</strain>
    </source>
</reference>
<comment type="caution">
    <text evidence="1">The sequence shown here is derived from an EMBL/GenBank/DDBJ whole genome shotgun (WGS) entry which is preliminary data.</text>
</comment>
<keyword evidence="2" id="KW-1185">Reference proteome</keyword>
<gene>
    <name evidence="1" type="ORF">HA052_04760</name>
</gene>
<sequence>MNLRDLAGSNLPTGQIKINLLKDQSVQVMAFETIDEIPFFSITVPVFDVDEINKRAEATLDAVYLAAFKHLFSKMLEALREHP</sequence>
<dbReference type="Proteomes" id="UP001515641">
    <property type="component" value="Unassembled WGS sequence"/>
</dbReference>
<evidence type="ECO:0000313" key="2">
    <source>
        <dbReference type="Proteomes" id="UP001515641"/>
    </source>
</evidence>